<dbReference type="SMART" id="SM00338">
    <property type="entry name" value="BRLZ"/>
    <property type="match status" value="1"/>
</dbReference>
<accession>A0A8X6Y5B8</accession>
<feature type="compositionally biased region" description="Low complexity" evidence="6">
    <location>
        <begin position="117"/>
        <end position="135"/>
    </location>
</feature>
<organism evidence="8 9">
    <name type="scientific">Trichonephila inaurata madagascariensis</name>
    <dbReference type="NCBI Taxonomy" id="2747483"/>
    <lineage>
        <taxon>Eukaryota</taxon>
        <taxon>Metazoa</taxon>
        <taxon>Ecdysozoa</taxon>
        <taxon>Arthropoda</taxon>
        <taxon>Chelicerata</taxon>
        <taxon>Arachnida</taxon>
        <taxon>Araneae</taxon>
        <taxon>Araneomorphae</taxon>
        <taxon>Entelegynae</taxon>
        <taxon>Araneoidea</taxon>
        <taxon>Nephilidae</taxon>
        <taxon>Trichonephila</taxon>
        <taxon>Trichonephila inaurata</taxon>
    </lineage>
</organism>
<name>A0A8X6Y5B8_9ARAC</name>
<dbReference type="OrthoDB" id="5866312at2759"/>
<evidence type="ECO:0000256" key="4">
    <source>
        <dbReference type="ARBA" id="ARBA00023163"/>
    </source>
</evidence>
<dbReference type="GO" id="GO:0000978">
    <property type="term" value="F:RNA polymerase II cis-regulatory region sequence-specific DNA binding"/>
    <property type="evidence" value="ECO:0007669"/>
    <property type="project" value="TreeGrafter"/>
</dbReference>
<proteinExistence type="inferred from homology"/>
<dbReference type="PROSITE" id="PS50217">
    <property type="entry name" value="BZIP"/>
    <property type="match status" value="1"/>
</dbReference>
<dbReference type="FunFam" id="1.20.5.170:FF:000006">
    <property type="entry name" value="fos-related antigen 2 isoform X1"/>
    <property type="match status" value="1"/>
</dbReference>
<feature type="compositionally biased region" description="Low complexity" evidence="6">
    <location>
        <begin position="314"/>
        <end position="332"/>
    </location>
</feature>
<dbReference type="EMBL" id="BMAV01015774">
    <property type="protein sequence ID" value="GFY65948.1"/>
    <property type="molecule type" value="Genomic_DNA"/>
</dbReference>
<evidence type="ECO:0000256" key="3">
    <source>
        <dbReference type="ARBA" id="ARBA00023125"/>
    </source>
</evidence>
<keyword evidence="9" id="KW-1185">Reference proteome</keyword>
<feature type="compositionally biased region" description="Basic and acidic residues" evidence="6">
    <location>
        <begin position="104"/>
        <end position="116"/>
    </location>
</feature>
<evidence type="ECO:0000259" key="7">
    <source>
        <dbReference type="PROSITE" id="PS50217"/>
    </source>
</evidence>
<dbReference type="InterPro" id="IPR046347">
    <property type="entry name" value="bZIP_sf"/>
</dbReference>
<feature type="region of interest" description="Disordered" evidence="6">
    <location>
        <begin position="104"/>
        <end position="160"/>
    </location>
</feature>
<reference evidence="8" key="1">
    <citation type="submission" date="2020-08" db="EMBL/GenBank/DDBJ databases">
        <title>Multicomponent nature underlies the extraordinary mechanical properties of spider dragline silk.</title>
        <authorList>
            <person name="Kono N."/>
            <person name="Nakamura H."/>
            <person name="Mori M."/>
            <person name="Yoshida Y."/>
            <person name="Ohtoshi R."/>
            <person name="Malay A.D."/>
            <person name="Moran D.A.P."/>
            <person name="Tomita M."/>
            <person name="Numata K."/>
            <person name="Arakawa K."/>
        </authorList>
    </citation>
    <scope>NUCLEOTIDE SEQUENCE</scope>
</reference>
<feature type="domain" description="BZIP" evidence="7">
    <location>
        <begin position="153"/>
        <end position="216"/>
    </location>
</feature>
<keyword evidence="2" id="KW-0805">Transcription regulation</keyword>
<protein>
    <recommendedName>
        <fullName evidence="7">BZIP domain-containing protein</fullName>
    </recommendedName>
</protein>
<evidence type="ECO:0000256" key="5">
    <source>
        <dbReference type="ARBA" id="ARBA00044005"/>
    </source>
</evidence>
<dbReference type="AlphaFoldDB" id="A0A8X6Y5B8"/>
<feature type="compositionally biased region" description="Basic and acidic residues" evidence="6">
    <location>
        <begin position="142"/>
        <end position="156"/>
    </location>
</feature>
<dbReference type="CDD" id="cd14721">
    <property type="entry name" value="bZIP_Fos"/>
    <property type="match status" value="1"/>
</dbReference>
<dbReference type="PRINTS" id="PR00042">
    <property type="entry name" value="LEUZIPPRFOS"/>
</dbReference>
<dbReference type="PANTHER" id="PTHR23351">
    <property type="entry name" value="FOS TRANSCRIPTION FACTOR-RELATED"/>
    <property type="match status" value="1"/>
</dbReference>
<evidence type="ECO:0000256" key="2">
    <source>
        <dbReference type="ARBA" id="ARBA00023015"/>
    </source>
</evidence>
<evidence type="ECO:0000256" key="6">
    <source>
        <dbReference type="SAM" id="MobiDB-lite"/>
    </source>
</evidence>
<evidence type="ECO:0000256" key="1">
    <source>
        <dbReference type="ARBA" id="ARBA00007619"/>
    </source>
</evidence>
<dbReference type="InterPro" id="IPR000837">
    <property type="entry name" value="AP-1"/>
</dbReference>
<dbReference type="InterPro" id="IPR004827">
    <property type="entry name" value="bZIP"/>
</dbReference>
<dbReference type="GO" id="GO:0000981">
    <property type="term" value="F:DNA-binding transcription factor activity, RNA polymerase II-specific"/>
    <property type="evidence" value="ECO:0007669"/>
    <property type="project" value="TreeGrafter"/>
</dbReference>
<dbReference type="InterPro" id="IPR004826">
    <property type="entry name" value="bZIP_Maf"/>
</dbReference>
<comment type="subunit">
    <text evidence="5">Homodimer. Heterodimer with Jra. The kay-Jra heterodimer binds more stably to the AP-1 site than either of the two proteins alone.</text>
</comment>
<dbReference type="Proteomes" id="UP000886998">
    <property type="component" value="Unassembled WGS sequence"/>
</dbReference>
<keyword evidence="3" id="KW-0238">DNA-binding</keyword>
<comment type="caution">
    <text evidence="8">The sequence shown here is derived from an EMBL/GenBank/DDBJ whole genome shotgun (WGS) entry which is preliminary data.</text>
</comment>
<feature type="region of interest" description="Disordered" evidence="6">
    <location>
        <begin position="312"/>
        <end position="341"/>
    </location>
</feature>
<gene>
    <name evidence="8" type="ORF">TNIN_282271</name>
</gene>
<dbReference type="PROSITE" id="PS00036">
    <property type="entry name" value="BZIP_BASIC"/>
    <property type="match status" value="1"/>
</dbReference>
<dbReference type="Pfam" id="PF03131">
    <property type="entry name" value="bZIP_Maf"/>
    <property type="match status" value="1"/>
</dbReference>
<dbReference type="GO" id="GO:0005634">
    <property type="term" value="C:nucleus"/>
    <property type="evidence" value="ECO:0007669"/>
    <property type="project" value="TreeGrafter"/>
</dbReference>
<keyword evidence="4" id="KW-0804">Transcription</keyword>
<dbReference type="PANTHER" id="PTHR23351:SF56">
    <property type="entry name" value="KAYAK"/>
    <property type="match status" value="1"/>
</dbReference>
<comment type="similarity">
    <text evidence="1">Belongs to the bZIP family. Fos subfamily.</text>
</comment>
<evidence type="ECO:0000313" key="8">
    <source>
        <dbReference type="EMBL" id="GFY65948.1"/>
    </source>
</evidence>
<dbReference type="SUPFAM" id="SSF57959">
    <property type="entry name" value="Leucine zipper domain"/>
    <property type="match status" value="1"/>
</dbReference>
<sequence>MYSQLNEKNLSADRLFAADILSSMANGADESSPSVPCSSIGGLTCGIPTRTTPTLTPTTLKNIEESFMELSSIPPAPLEHQHQAGFAPPVVSFASLPKQEDNHWADDCLHSSDRSMDSPIPSSEASSSSRSIKTGRSGGRRPMKDEKLSPEEEERRRIRRERNKLAAARCRKRRMELTSNLMNETDGLEEKRQNLQNEIQILTVQKEELEFILEAHKATCKLVNNQHMHQSKNKSIDTKPNINKLNACNRPNSLSLSSNFNSDGGNSIKSSPDLSIMNSLNTSLNTPSTGLYQFESLMDGNGGTATSTSGYVISSCGGQQRSSSSDLSSPDSITPPKLVSL</sequence>
<evidence type="ECO:0000313" key="9">
    <source>
        <dbReference type="Proteomes" id="UP000886998"/>
    </source>
</evidence>
<dbReference type="Gene3D" id="1.20.5.170">
    <property type="match status" value="1"/>
</dbReference>